<dbReference type="InterPro" id="IPR011032">
    <property type="entry name" value="GroES-like_sf"/>
</dbReference>
<dbReference type="STRING" id="3821.A0A151UBI5"/>
<gene>
    <name evidence="1" type="ORF">KK1_020890</name>
</gene>
<dbReference type="EMBL" id="CM003603">
    <property type="protein sequence ID" value="KYP76639.1"/>
    <property type="molecule type" value="Genomic_DNA"/>
</dbReference>
<protein>
    <submittedName>
        <fullName evidence="1">NADP-dependent oxidoreductase P1</fullName>
        <ecNumber evidence="1">1.3.1.74</ecNumber>
    </submittedName>
</protein>
<dbReference type="GO" id="GO:0032440">
    <property type="term" value="F:2-alkenal reductase [NAD(P)H] activity"/>
    <property type="evidence" value="ECO:0007669"/>
    <property type="project" value="UniProtKB-EC"/>
</dbReference>
<proteinExistence type="predicted"/>
<accession>A0A151UBI5</accession>
<dbReference type="Proteomes" id="UP000075243">
    <property type="component" value="Chromosome 1"/>
</dbReference>
<dbReference type="SUPFAM" id="SSF50129">
    <property type="entry name" value="GroES-like"/>
    <property type="match status" value="1"/>
</dbReference>
<sequence>MNVVEGTITLKLPEGSNEVLLKNLYLSCDPFMVILMRKIAPEGLQTYTPGSVSYPTFLTFKPIHIFFLYMLHFSELIMVSII</sequence>
<keyword evidence="2" id="KW-1185">Reference proteome</keyword>
<evidence type="ECO:0000313" key="2">
    <source>
        <dbReference type="Proteomes" id="UP000075243"/>
    </source>
</evidence>
<dbReference type="AlphaFoldDB" id="A0A151UBI5"/>
<dbReference type="Gene3D" id="3.90.180.10">
    <property type="entry name" value="Medium-chain alcohol dehydrogenases, catalytic domain"/>
    <property type="match status" value="1"/>
</dbReference>
<keyword evidence="1" id="KW-0560">Oxidoreductase</keyword>
<evidence type="ECO:0000313" key="1">
    <source>
        <dbReference type="EMBL" id="KYP76639.1"/>
    </source>
</evidence>
<organism evidence="1 2">
    <name type="scientific">Cajanus cajan</name>
    <name type="common">Pigeon pea</name>
    <name type="synonym">Cajanus indicus</name>
    <dbReference type="NCBI Taxonomy" id="3821"/>
    <lineage>
        <taxon>Eukaryota</taxon>
        <taxon>Viridiplantae</taxon>
        <taxon>Streptophyta</taxon>
        <taxon>Embryophyta</taxon>
        <taxon>Tracheophyta</taxon>
        <taxon>Spermatophyta</taxon>
        <taxon>Magnoliopsida</taxon>
        <taxon>eudicotyledons</taxon>
        <taxon>Gunneridae</taxon>
        <taxon>Pentapetalae</taxon>
        <taxon>rosids</taxon>
        <taxon>fabids</taxon>
        <taxon>Fabales</taxon>
        <taxon>Fabaceae</taxon>
        <taxon>Papilionoideae</taxon>
        <taxon>50 kb inversion clade</taxon>
        <taxon>NPAAA clade</taxon>
        <taxon>indigoferoid/millettioid clade</taxon>
        <taxon>Phaseoleae</taxon>
        <taxon>Cajanus</taxon>
    </lineage>
</organism>
<dbReference type="Gramene" id="C.cajan_20286.t">
    <property type="protein sequence ID" value="C.cajan_20286.t.cds1"/>
    <property type="gene ID" value="C.cajan_20286"/>
</dbReference>
<name>A0A151UBI5_CAJCA</name>
<dbReference type="OMA" id="HIFFLYM"/>
<dbReference type="EC" id="1.3.1.74" evidence="1"/>
<reference evidence="1 2" key="1">
    <citation type="journal article" date="2012" name="Nat. Biotechnol.">
        <title>Draft genome sequence of pigeonpea (Cajanus cajan), an orphan legume crop of resource-poor farmers.</title>
        <authorList>
            <person name="Varshney R.K."/>
            <person name="Chen W."/>
            <person name="Li Y."/>
            <person name="Bharti A.K."/>
            <person name="Saxena R.K."/>
            <person name="Schlueter J.A."/>
            <person name="Donoghue M.T."/>
            <person name="Azam S."/>
            <person name="Fan G."/>
            <person name="Whaley A.M."/>
            <person name="Farmer A.D."/>
            <person name="Sheridan J."/>
            <person name="Iwata A."/>
            <person name="Tuteja R."/>
            <person name="Penmetsa R.V."/>
            <person name="Wu W."/>
            <person name="Upadhyaya H.D."/>
            <person name="Yang S.P."/>
            <person name="Shah T."/>
            <person name="Saxena K.B."/>
            <person name="Michael T."/>
            <person name="McCombie W.R."/>
            <person name="Yang B."/>
            <person name="Zhang G."/>
            <person name="Yang H."/>
            <person name="Wang J."/>
            <person name="Spillane C."/>
            <person name="Cook D.R."/>
            <person name="May G.D."/>
            <person name="Xu X."/>
            <person name="Jackson S.A."/>
        </authorList>
    </citation>
    <scope>NUCLEOTIDE SEQUENCE [LARGE SCALE GENOMIC DNA]</scope>
    <source>
        <strain evidence="2">cv. Asha</strain>
    </source>
</reference>